<protein>
    <submittedName>
        <fullName evidence="1">Uncharacterized protein</fullName>
    </submittedName>
</protein>
<dbReference type="Proteomes" id="UP000054632">
    <property type="component" value="Unassembled WGS sequence"/>
</dbReference>
<organism evidence="1 2">
    <name type="scientific">Trichinella pseudospiralis</name>
    <name type="common">Parasitic roundworm</name>
    <dbReference type="NCBI Taxonomy" id="6337"/>
    <lineage>
        <taxon>Eukaryota</taxon>
        <taxon>Metazoa</taxon>
        <taxon>Ecdysozoa</taxon>
        <taxon>Nematoda</taxon>
        <taxon>Enoplea</taxon>
        <taxon>Dorylaimia</taxon>
        <taxon>Trichinellida</taxon>
        <taxon>Trichinellidae</taxon>
        <taxon>Trichinella</taxon>
    </lineage>
</organism>
<reference evidence="1 2" key="1">
    <citation type="submission" date="2015-01" db="EMBL/GenBank/DDBJ databases">
        <title>Evolution of Trichinella species and genotypes.</title>
        <authorList>
            <person name="Korhonen P.K."/>
            <person name="Edoardo P."/>
            <person name="Giuseppe L.R."/>
            <person name="Gasser R.B."/>
        </authorList>
    </citation>
    <scope>NUCLEOTIDE SEQUENCE [LARGE SCALE GENOMIC DNA]</scope>
    <source>
        <strain evidence="1">ISS13</strain>
    </source>
</reference>
<gene>
    <name evidence="1" type="ORF">T4A_951</name>
</gene>
<comment type="caution">
    <text evidence="1">The sequence shown here is derived from an EMBL/GenBank/DDBJ whole genome shotgun (WGS) entry which is preliminary data.</text>
</comment>
<dbReference type="EMBL" id="JYDR01002571">
    <property type="protein sequence ID" value="KRY62172.1"/>
    <property type="molecule type" value="Genomic_DNA"/>
</dbReference>
<sequence length="33" mass="3970">LNDSNIDNRLYTAARGEYSQRRVIFQERRVTVE</sequence>
<dbReference type="AlphaFoldDB" id="A0A0V1DKN0"/>
<proteinExistence type="predicted"/>
<feature type="non-terminal residue" evidence="1">
    <location>
        <position position="33"/>
    </location>
</feature>
<accession>A0A0V1DKN0</accession>
<name>A0A0V1DKN0_TRIPS</name>
<feature type="non-terminal residue" evidence="1">
    <location>
        <position position="1"/>
    </location>
</feature>
<evidence type="ECO:0000313" key="1">
    <source>
        <dbReference type="EMBL" id="KRY62172.1"/>
    </source>
</evidence>
<evidence type="ECO:0000313" key="2">
    <source>
        <dbReference type="Proteomes" id="UP000054632"/>
    </source>
</evidence>